<organism evidence="1">
    <name type="scientific">Clonorchis sinensis</name>
    <name type="common">Chinese liver fluke</name>
    <dbReference type="NCBI Taxonomy" id="79923"/>
    <lineage>
        <taxon>Eukaryota</taxon>
        <taxon>Metazoa</taxon>
        <taxon>Spiralia</taxon>
        <taxon>Lophotrochozoa</taxon>
        <taxon>Platyhelminthes</taxon>
        <taxon>Trematoda</taxon>
        <taxon>Digenea</taxon>
        <taxon>Opisthorchiida</taxon>
        <taxon>Opisthorchiata</taxon>
        <taxon>Opisthorchiidae</taxon>
        <taxon>Clonorchis</taxon>
    </lineage>
</organism>
<feature type="non-terminal residue" evidence="1">
    <location>
        <position position="1"/>
    </location>
</feature>
<reference evidence="1" key="1">
    <citation type="journal article" date="2008" name="Parasitol. Res.">
        <title>Gene expression of Clonorchis sinensis metacercaria induced by gamma irradiation.</title>
        <authorList>
            <person name="Kim T.I."/>
            <person name="Cho P.Y."/>
            <person name="Song K.J."/>
            <person name="Li S."/>
            <person name="Hong S.J."/>
            <person name="Park S.W."/>
            <person name="Chai J.Y."/>
            <person name="Shin E.H."/>
        </authorList>
    </citation>
    <scope>NUCLEOTIDE SEQUENCE</scope>
</reference>
<accession>B2KYD9</accession>
<dbReference type="EMBL" id="EU290653">
    <property type="protein sequence ID" value="ABZ82026.1"/>
    <property type="molecule type" value="mRNA"/>
</dbReference>
<dbReference type="AlphaFoldDB" id="B2KYD9"/>
<name>B2KYD9_CLOSI</name>
<proteinExistence type="evidence at transcript level"/>
<protein>
    <submittedName>
        <fullName evidence="1">Uncharacterized protein</fullName>
    </submittedName>
</protein>
<sequence length="320" mass="35496">FLKSKVEREVSVCASLSCLPENARVTLSDLYDSEEPNPRELFVSPGLSADGQATLSILVEANPDDAELDGMCVLFSEEDTNPLPCKCQDNGNRDLCAINEVEESDYEEFEVDWDEEDREYLPQVRRIPVMNIPCHQSVEYTCCCEEHTDDTDGDVEQQLSVRTYAGVVGQVYGQGKTTGRITGSNTFVKTSLWLPPGEVRECNYKLNTPEVIIYSPSKVNLHVPNDDLPAQVENACLNMACGWKENECWVYVNGLVRKAEGVRCRCGGLKVKCVTSVSLCVLMYVIIPPPLLASVIPLLSRKARVLLSLLMLPVLLGLIL</sequence>
<evidence type="ECO:0000313" key="1">
    <source>
        <dbReference type="EMBL" id="ABZ82026.1"/>
    </source>
</evidence>